<gene>
    <name evidence="1" type="ORF">SAMN05216257_10491</name>
</gene>
<evidence type="ECO:0000313" key="2">
    <source>
        <dbReference type="Proteomes" id="UP000199328"/>
    </source>
</evidence>
<dbReference type="PIRSF" id="PIRSF030771">
    <property type="entry name" value="UCP030771"/>
    <property type="match status" value="1"/>
</dbReference>
<dbReference type="Pfam" id="PF09956">
    <property type="entry name" value="Phage_cement_2"/>
    <property type="match status" value="1"/>
</dbReference>
<evidence type="ECO:0000313" key="1">
    <source>
        <dbReference type="EMBL" id="SDK69354.1"/>
    </source>
</evidence>
<proteinExistence type="predicted"/>
<sequence length="112" mass="11049">MRNFVYPGDRMQITAGSAIASGQGVLVGSIFGVAEGDIASGASGVIVLTGVYDLPKAGAQAWSAGDKVYWDVGAGQCTTSDGAGANTLIGVAWQAAGSADTTGRVRLNGAAV</sequence>
<dbReference type="STRING" id="990712.SAMN05216257_10491"/>
<keyword evidence="2" id="KW-1185">Reference proteome</keyword>
<reference evidence="2" key="1">
    <citation type="submission" date="2016-10" db="EMBL/GenBank/DDBJ databases">
        <authorList>
            <person name="Varghese N."/>
            <person name="Submissions S."/>
        </authorList>
    </citation>
    <scope>NUCLEOTIDE SEQUENCE [LARGE SCALE GENOMIC DNA]</scope>
    <source>
        <strain evidence="2">CGMCC 1.10789</strain>
    </source>
</reference>
<name>A0A1G9DZQ9_9RHOB</name>
<organism evidence="1 2">
    <name type="scientific">Meinhardsimonia xiamenensis</name>
    <dbReference type="NCBI Taxonomy" id="990712"/>
    <lineage>
        <taxon>Bacteria</taxon>
        <taxon>Pseudomonadati</taxon>
        <taxon>Pseudomonadota</taxon>
        <taxon>Alphaproteobacteria</taxon>
        <taxon>Rhodobacterales</taxon>
        <taxon>Paracoccaceae</taxon>
        <taxon>Meinhardsimonia</taxon>
    </lineage>
</organism>
<dbReference type="EMBL" id="FNFV01000004">
    <property type="protein sequence ID" value="SDK69354.1"/>
    <property type="molecule type" value="Genomic_DNA"/>
</dbReference>
<dbReference type="Proteomes" id="UP000199328">
    <property type="component" value="Unassembled WGS sequence"/>
</dbReference>
<protein>
    <submittedName>
        <fullName evidence="1">Predicted phage recombinase, RecA/RadA family</fullName>
    </submittedName>
</protein>
<dbReference type="InterPro" id="IPR011231">
    <property type="entry name" value="Phage_VT1-Sakai_H0018"/>
</dbReference>
<dbReference type="OrthoDB" id="5365964at2"/>
<accession>A0A1G9DZQ9</accession>
<dbReference type="AlphaFoldDB" id="A0A1G9DZQ9"/>
<dbReference type="RefSeq" id="WP_092500320.1">
    <property type="nucleotide sequence ID" value="NZ_FNFV01000004.1"/>
</dbReference>